<dbReference type="InterPro" id="IPR029526">
    <property type="entry name" value="PGBD"/>
</dbReference>
<proteinExistence type="predicted"/>
<dbReference type="GO" id="GO:0004803">
    <property type="term" value="F:transposase activity"/>
    <property type="evidence" value="ECO:0007669"/>
    <property type="project" value="InterPro"/>
</dbReference>
<dbReference type="InterPro" id="IPR042423">
    <property type="entry name" value="PGBD5"/>
</dbReference>
<feature type="domain" description="PiggyBac transposable element-derived protein" evidence="2">
    <location>
        <begin position="155"/>
        <end position="332"/>
    </location>
</feature>
<dbReference type="Pfam" id="PF13843">
    <property type="entry name" value="DDE_Tnp_1_7"/>
    <property type="match status" value="1"/>
</dbReference>
<feature type="non-terminal residue" evidence="3">
    <location>
        <position position="1"/>
    </location>
</feature>
<dbReference type="AlphaFoldDB" id="A0A7K8RZ28"/>
<protein>
    <submittedName>
        <fullName evidence="3">PGBD5 protein</fullName>
    </submittedName>
</protein>
<feature type="compositionally biased region" description="Polar residues" evidence="1">
    <location>
        <begin position="38"/>
        <end position="47"/>
    </location>
</feature>
<accession>A0A7K8RZ28</accession>
<evidence type="ECO:0000259" key="2">
    <source>
        <dbReference type="Pfam" id="PF13843"/>
    </source>
</evidence>
<name>A0A7K8RZ28_9PASS</name>
<evidence type="ECO:0000256" key="1">
    <source>
        <dbReference type="SAM" id="MobiDB-lite"/>
    </source>
</evidence>
<gene>
    <name evidence="3" type="primary">Pgbd5_0</name>
    <name evidence="3" type="ORF">RHOROS_R15209</name>
</gene>
<dbReference type="GO" id="GO:0005634">
    <property type="term" value="C:nucleus"/>
    <property type="evidence" value="ECO:0007669"/>
    <property type="project" value="TreeGrafter"/>
</dbReference>
<dbReference type="PANTHER" id="PTHR28576:SF2">
    <property type="entry name" value="PIGGYBAC TRANSPOSABLE ELEMENT-DERIVED PROTEIN 5"/>
    <property type="match status" value="1"/>
</dbReference>
<dbReference type="PANTHER" id="PTHR28576">
    <property type="entry name" value="PIGGYBAC TRANSPOSABLE ELEMENT-DERIVED PROTEIN 5"/>
    <property type="match status" value="1"/>
</dbReference>
<reference evidence="3 4" key="1">
    <citation type="submission" date="2019-09" db="EMBL/GenBank/DDBJ databases">
        <title>Bird 10,000 Genomes (B10K) Project - Family phase.</title>
        <authorList>
            <person name="Zhang G."/>
        </authorList>
    </citation>
    <scope>NUCLEOTIDE SEQUENCE [LARGE SCALE GENOMIC DNA]</scope>
    <source>
        <strain evidence="3">B10K-CU-031-12</strain>
        <tissue evidence="3">Muscle</tissue>
    </source>
</reference>
<comment type="caution">
    <text evidence="3">The sequence shown here is derived from an EMBL/GenBank/DDBJ whole genome shotgun (WGS) entry which is preliminary data.</text>
</comment>
<evidence type="ECO:0000313" key="4">
    <source>
        <dbReference type="Proteomes" id="UP000574210"/>
    </source>
</evidence>
<feature type="non-terminal residue" evidence="3">
    <location>
        <position position="333"/>
    </location>
</feature>
<dbReference type="Proteomes" id="UP000574210">
    <property type="component" value="Unassembled WGS sequence"/>
</dbReference>
<dbReference type="EMBL" id="VWYZ01000222">
    <property type="protein sequence ID" value="NXF22444.1"/>
    <property type="molecule type" value="Genomic_DNA"/>
</dbReference>
<organism evidence="3 4">
    <name type="scientific">Rhodinocichla rosea</name>
    <dbReference type="NCBI Taxonomy" id="58203"/>
    <lineage>
        <taxon>Eukaryota</taxon>
        <taxon>Metazoa</taxon>
        <taxon>Chordata</taxon>
        <taxon>Craniata</taxon>
        <taxon>Vertebrata</taxon>
        <taxon>Euteleostomi</taxon>
        <taxon>Archelosauria</taxon>
        <taxon>Archosauria</taxon>
        <taxon>Dinosauria</taxon>
        <taxon>Saurischia</taxon>
        <taxon>Theropoda</taxon>
        <taxon>Coelurosauria</taxon>
        <taxon>Aves</taxon>
        <taxon>Neognathae</taxon>
        <taxon>Neoaves</taxon>
        <taxon>Telluraves</taxon>
        <taxon>Australaves</taxon>
        <taxon>Passeriformes</taxon>
        <taxon>Thraupidae</taxon>
        <taxon>Rhodinocichla</taxon>
    </lineage>
</organism>
<feature type="region of interest" description="Disordered" evidence="1">
    <location>
        <begin position="31"/>
        <end position="147"/>
    </location>
</feature>
<sequence>MAEGGGGPARRKALSLLEAARSRYESLQISDDVFGESGQDSSGNPFYSTSADSRSAASSQDEDDDEEDQGRLAVSSPRSRAARRRAPRAAATPAERRRQRQVCGGSAVPGGPGPMEEEEEEEAERGGWTRSLRDVPPPHFKDGSGPTRKMPLTASAMDFFQLFVPDNVLKNMVVQTNMYAKKYQERFGSDDAWIDVTLTEMKAFLGYMISTSIHHCESVLSIWSSGFYSNKSIALIMTQSRFEKILKYFHIVAFRSSQTTHSLYKIQPFLDSLQNGFDSAFRPSQAQVLHEPLIDEDPVFIATCTERELRKRKKRKFSLWVRQCSSTGFICQV</sequence>
<dbReference type="GO" id="GO:0098038">
    <property type="term" value="P:non-replicative DNA transposition"/>
    <property type="evidence" value="ECO:0007669"/>
    <property type="project" value="InterPro"/>
</dbReference>
<feature type="compositionally biased region" description="Basic and acidic residues" evidence="1">
    <location>
        <begin position="124"/>
        <end position="133"/>
    </location>
</feature>
<feature type="compositionally biased region" description="Low complexity" evidence="1">
    <location>
        <begin position="48"/>
        <end position="59"/>
    </location>
</feature>
<evidence type="ECO:0000313" key="3">
    <source>
        <dbReference type="EMBL" id="NXF22444.1"/>
    </source>
</evidence>
<keyword evidence="4" id="KW-1185">Reference proteome</keyword>